<gene>
    <name evidence="1" type="ORF">mvi_42950</name>
</gene>
<dbReference type="EMBL" id="AP024145">
    <property type="protein sequence ID" value="BCM85834.1"/>
    <property type="molecule type" value="Genomic_DNA"/>
</dbReference>
<accession>A0A8H8WWU1</accession>
<protein>
    <submittedName>
        <fullName evidence="1">Uncharacterized protein</fullName>
    </submittedName>
</protein>
<dbReference type="KEGG" id="mind:mvi_42950"/>
<sequence>MHEGIRIQADADGTFTLYSDTRVILRGLTRERAYRLAGQLGEFVEY</sequence>
<evidence type="ECO:0000313" key="2">
    <source>
        <dbReference type="Proteomes" id="UP000663508"/>
    </source>
</evidence>
<name>A0A8H8WWU1_9HYPH</name>
<dbReference type="RefSeq" id="WP_165602072.1">
    <property type="nucleotide sequence ID" value="NZ_AP024145.1"/>
</dbReference>
<reference evidence="1" key="1">
    <citation type="submission" date="2020-11" db="EMBL/GenBank/DDBJ databases">
        <title>Complete genome sequence of a novel pathogenic Methylobacterium strain isolated from rice in Vietnam.</title>
        <authorList>
            <person name="Lai K."/>
            <person name="Okazaki S."/>
            <person name="Higashi K."/>
            <person name="Mori H."/>
            <person name="Toyoda A."/>
            <person name="Kurokawa K."/>
        </authorList>
    </citation>
    <scope>NUCLEOTIDE SEQUENCE</scope>
    <source>
        <strain evidence="1">VL1</strain>
    </source>
</reference>
<proteinExistence type="predicted"/>
<dbReference type="AlphaFoldDB" id="A0A8H8WWU1"/>
<organism evidence="1 2">
    <name type="scientific">Methylobacterium indicum</name>
    <dbReference type="NCBI Taxonomy" id="1775910"/>
    <lineage>
        <taxon>Bacteria</taxon>
        <taxon>Pseudomonadati</taxon>
        <taxon>Pseudomonadota</taxon>
        <taxon>Alphaproteobacteria</taxon>
        <taxon>Hyphomicrobiales</taxon>
        <taxon>Methylobacteriaceae</taxon>
        <taxon>Methylobacterium</taxon>
    </lineage>
</organism>
<evidence type="ECO:0000313" key="1">
    <source>
        <dbReference type="EMBL" id="BCM85834.1"/>
    </source>
</evidence>
<dbReference type="Proteomes" id="UP000663508">
    <property type="component" value="Chromosome"/>
</dbReference>